<proteinExistence type="predicted"/>
<dbReference type="SUPFAM" id="SSF52833">
    <property type="entry name" value="Thioredoxin-like"/>
    <property type="match status" value="1"/>
</dbReference>
<dbReference type="GO" id="GO:0030313">
    <property type="term" value="C:cell envelope"/>
    <property type="evidence" value="ECO:0007669"/>
    <property type="project" value="UniProtKB-SubCell"/>
</dbReference>
<dbReference type="Gene3D" id="3.40.30.10">
    <property type="entry name" value="Glutaredoxin"/>
    <property type="match status" value="1"/>
</dbReference>
<evidence type="ECO:0000256" key="1">
    <source>
        <dbReference type="ARBA" id="ARBA00004196"/>
    </source>
</evidence>
<organism evidence="7 8">
    <name type="scientific">Rhodohalobacter mucosus</name>
    <dbReference type="NCBI Taxonomy" id="2079485"/>
    <lineage>
        <taxon>Bacteria</taxon>
        <taxon>Pseudomonadati</taxon>
        <taxon>Balneolota</taxon>
        <taxon>Balneolia</taxon>
        <taxon>Balneolales</taxon>
        <taxon>Balneolaceae</taxon>
        <taxon>Rhodohalobacter</taxon>
    </lineage>
</organism>
<evidence type="ECO:0000313" key="7">
    <source>
        <dbReference type="EMBL" id="PWN05994.1"/>
    </source>
</evidence>
<evidence type="ECO:0000256" key="5">
    <source>
        <dbReference type="SAM" id="SignalP"/>
    </source>
</evidence>
<dbReference type="InterPro" id="IPR000866">
    <property type="entry name" value="AhpC/TSA"/>
</dbReference>
<feature type="signal peptide" evidence="5">
    <location>
        <begin position="1"/>
        <end position="20"/>
    </location>
</feature>
<dbReference type="PANTHER" id="PTHR42852">
    <property type="entry name" value="THIOL:DISULFIDE INTERCHANGE PROTEIN DSBE"/>
    <property type="match status" value="1"/>
</dbReference>
<feature type="chain" id="PRO_5016289037" description="Thioredoxin domain-containing protein" evidence="5">
    <location>
        <begin position="21"/>
        <end position="402"/>
    </location>
</feature>
<dbReference type="RefSeq" id="WP_109647436.1">
    <property type="nucleotide sequence ID" value="NZ_QGGB01000008.1"/>
</dbReference>
<keyword evidence="3" id="KW-1015">Disulfide bond</keyword>
<dbReference type="InterPro" id="IPR013766">
    <property type="entry name" value="Thioredoxin_domain"/>
</dbReference>
<feature type="domain" description="Thioredoxin" evidence="6">
    <location>
        <begin position="240"/>
        <end position="398"/>
    </location>
</feature>
<dbReference type="InterPro" id="IPR036249">
    <property type="entry name" value="Thioredoxin-like_sf"/>
</dbReference>
<keyword evidence="8" id="KW-1185">Reference proteome</keyword>
<reference evidence="7 8" key="1">
    <citation type="submission" date="2018-05" db="EMBL/GenBank/DDBJ databases">
        <title>Rhodohalobacter halophilus gen. nov., sp. nov., a moderately halophilic member of the family Balneolaceae.</title>
        <authorList>
            <person name="Liu Z.-W."/>
        </authorList>
    </citation>
    <scope>NUCLEOTIDE SEQUENCE [LARGE SCALE GENOMIC DNA]</scope>
    <source>
        <strain evidence="7 8">8A47</strain>
    </source>
</reference>
<keyword evidence="4" id="KW-0676">Redox-active center</keyword>
<dbReference type="Pfam" id="PF00578">
    <property type="entry name" value="AhpC-TSA"/>
    <property type="match status" value="1"/>
</dbReference>
<evidence type="ECO:0000256" key="3">
    <source>
        <dbReference type="ARBA" id="ARBA00023157"/>
    </source>
</evidence>
<dbReference type="EMBL" id="QGGB01000008">
    <property type="protein sequence ID" value="PWN05994.1"/>
    <property type="molecule type" value="Genomic_DNA"/>
</dbReference>
<name>A0A316TUH2_9BACT</name>
<protein>
    <recommendedName>
        <fullName evidence="6">Thioredoxin domain-containing protein</fullName>
    </recommendedName>
</protein>
<keyword evidence="5" id="KW-0732">Signal</keyword>
<dbReference type="CDD" id="cd02966">
    <property type="entry name" value="TlpA_like_family"/>
    <property type="match status" value="1"/>
</dbReference>
<evidence type="ECO:0000256" key="4">
    <source>
        <dbReference type="ARBA" id="ARBA00023284"/>
    </source>
</evidence>
<dbReference type="OrthoDB" id="616241at2"/>
<dbReference type="AlphaFoldDB" id="A0A316TUH2"/>
<sequence>MKKFFLLFSVFSLLTVLLHAQTPGEGSWKGTIFYSNGEIPFTFDLRYPDDSGNPVFTFINGEDRASLQAEVRNDSLFIPMFAFDITLKMALGEDTMQGSLNKHYNGRSYPFQAVLGQPRYDIAPEETPLLVGNRWRMTINPGQRGEYPAVGLFSQNGNHITGTIMTETSDYRFFEGHIKGKDIEMSVFDGVHSFLLKGAFDEKTGQWSGDLILDDGYSRSWTAEQDDTAELPDPFGIIDLNAQNIRPNLNALAALDEQTVTAEDYEGKVLIVQLMGTWCTNSRDQTLYLTNWLQEHDYPGLEILSVNYEANYSPEYGLQRIESYKERLNIPYKMILGGPLSKRAAAEPFPFMDQILAFPTLVFIDKDGYARYVHSYFNGPATGEYYHEFDRRFNEIVEELTR</sequence>
<accession>A0A316TUH2</accession>
<comment type="caution">
    <text evidence="7">The sequence shown here is derived from an EMBL/GenBank/DDBJ whole genome shotgun (WGS) entry which is preliminary data.</text>
</comment>
<evidence type="ECO:0000313" key="8">
    <source>
        <dbReference type="Proteomes" id="UP000245533"/>
    </source>
</evidence>
<dbReference type="Proteomes" id="UP000245533">
    <property type="component" value="Unassembled WGS sequence"/>
</dbReference>
<evidence type="ECO:0000256" key="2">
    <source>
        <dbReference type="ARBA" id="ARBA00022748"/>
    </source>
</evidence>
<dbReference type="GO" id="GO:0017004">
    <property type="term" value="P:cytochrome complex assembly"/>
    <property type="evidence" value="ECO:0007669"/>
    <property type="project" value="UniProtKB-KW"/>
</dbReference>
<dbReference type="InterPro" id="IPR050553">
    <property type="entry name" value="Thioredoxin_ResA/DsbE_sf"/>
</dbReference>
<evidence type="ECO:0000259" key="6">
    <source>
        <dbReference type="PROSITE" id="PS51352"/>
    </source>
</evidence>
<dbReference type="GO" id="GO:0016491">
    <property type="term" value="F:oxidoreductase activity"/>
    <property type="evidence" value="ECO:0007669"/>
    <property type="project" value="InterPro"/>
</dbReference>
<dbReference type="PANTHER" id="PTHR42852:SF6">
    <property type="entry name" value="THIOL:DISULFIDE INTERCHANGE PROTEIN DSBE"/>
    <property type="match status" value="1"/>
</dbReference>
<dbReference type="PROSITE" id="PS51352">
    <property type="entry name" value="THIOREDOXIN_2"/>
    <property type="match status" value="1"/>
</dbReference>
<dbReference type="GO" id="GO:0016209">
    <property type="term" value="F:antioxidant activity"/>
    <property type="evidence" value="ECO:0007669"/>
    <property type="project" value="InterPro"/>
</dbReference>
<keyword evidence="2" id="KW-0201">Cytochrome c-type biogenesis</keyword>
<gene>
    <name evidence="7" type="ORF">DDZ15_12500</name>
</gene>
<comment type="subcellular location">
    <subcellularLocation>
        <location evidence="1">Cell envelope</location>
    </subcellularLocation>
</comment>